<reference evidence="3 4" key="1">
    <citation type="submission" date="2016-11" db="EMBL/GenBank/DDBJ databases">
        <title>The macronuclear genome of Stentor coeruleus: a giant cell with tiny introns.</title>
        <authorList>
            <person name="Slabodnick M."/>
            <person name="Ruby J.G."/>
            <person name="Reiff S.B."/>
            <person name="Swart E.C."/>
            <person name="Gosai S."/>
            <person name="Prabakaran S."/>
            <person name="Witkowska E."/>
            <person name="Larue G.E."/>
            <person name="Fisher S."/>
            <person name="Freeman R.M."/>
            <person name="Gunawardena J."/>
            <person name="Chu W."/>
            <person name="Stover N.A."/>
            <person name="Gregory B.D."/>
            <person name="Nowacki M."/>
            <person name="Derisi J."/>
            <person name="Roy S.W."/>
            <person name="Marshall W.F."/>
            <person name="Sood P."/>
        </authorList>
    </citation>
    <scope>NUCLEOTIDE SEQUENCE [LARGE SCALE GENOMIC DNA]</scope>
    <source>
        <strain evidence="3">WM001</strain>
    </source>
</reference>
<organism evidence="3 4">
    <name type="scientific">Stentor coeruleus</name>
    <dbReference type="NCBI Taxonomy" id="5963"/>
    <lineage>
        <taxon>Eukaryota</taxon>
        <taxon>Sar</taxon>
        <taxon>Alveolata</taxon>
        <taxon>Ciliophora</taxon>
        <taxon>Postciliodesmatophora</taxon>
        <taxon>Heterotrichea</taxon>
        <taxon>Heterotrichida</taxon>
        <taxon>Stentoridae</taxon>
        <taxon>Stentor</taxon>
    </lineage>
</organism>
<protein>
    <submittedName>
        <fullName evidence="3">Uncharacterized protein</fullName>
    </submittedName>
</protein>
<feature type="compositionally biased region" description="Low complexity" evidence="1">
    <location>
        <begin position="108"/>
        <end position="117"/>
    </location>
</feature>
<name>A0A1R2CDM4_9CILI</name>
<feature type="compositionally biased region" description="Basic and acidic residues" evidence="1">
    <location>
        <begin position="69"/>
        <end position="84"/>
    </location>
</feature>
<dbReference type="Proteomes" id="UP000187209">
    <property type="component" value="Unassembled WGS sequence"/>
</dbReference>
<keyword evidence="2" id="KW-1133">Transmembrane helix</keyword>
<sequence>MGSENKDSQILESIGSIDDFHGSSKPDELKSSSEFEQLKSSDDSDHKEINKEPIQNSDKDIKENDEEIKDIKHEQPHDEEKKVVESSSSSSVSSSSDRENREDPQFGQVIQEENQVVQEDKKSAFECIKEKFDDGYKGTSKTALVGAVVFSIAILAGAIFSWKKKR</sequence>
<evidence type="ECO:0000256" key="2">
    <source>
        <dbReference type="SAM" id="Phobius"/>
    </source>
</evidence>
<dbReference type="AlphaFoldDB" id="A0A1R2CDM4"/>
<gene>
    <name evidence="3" type="ORF">SteCoe_11253</name>
</gene>
<proteinExistence type="predicted"/>
<evidence type="ECO:0000313" key="3">
    <source>
        <dbReference type="EMBL" id="OMJ87103.1"/>
    </source>
</evidence>
<keyword evidence="2" id="KW-0812">Transmembrane</keyword>
<feature type="compositionally biased region" description="Basic and acidic residues" evidence="1">
    <location>
        <begin position="18"/>
        <end position="62"/>
    </location>
</feature>
<keyword evidence="2" id="KW-0472">Membrane</keyword>
<dbReference type="EMBL" id="MPUH01000186">
    <property type="protein sequence ID" value="OMJ87103.1"/>
    <property type="molecule type" value="Genomic_DNA"/>
</dbReference>
<accession>A0A1R2CDM4</accession>
<comment type="caution">
    <text evidence="3">The sequence shown here is derived from an EMBL/GenBank/DDBJ whole genome shotgun (WGS) entry which is preliminary data.</text>
</comment>
<keyword evidence="4" id="KW-1185">Reference proteome</keyword>
<feature type="region of interest" description="Disordered" evidence="1">
    <location>
        <begin position="1"/>
        <end position="117"/>
    </location>
</feature>
<evidence type="ECO:0000313" key="4">
    <source>
        <dbReference type="Proteomes" id="UP000187209"/>
    </source>
</evidence>
<feature type="transmembrane region" description="Helical" evidence="2">
    <location>
        <begin position="143"/>
        <end position="162"/>
    </location>
</feature>
<feature type="compositionally biased region" description="Low complexity" evidence="1">
    <location>
        <begin position="85"/>
        <end position="95"/>
    </location>
</feature>
<evidence type="ECO:0000256" key="1">
    <source>
        <dbReference type="SAM" id="MobiDB-lite"/>
    </source>
</evidence>